<evidence type="ECO:0000256" key="1">
    <source>
        <dbReference type="ARBA" id="ARBA00008520"/>
    </source>
</evidence>
<accession>A0ABW3AJM9</accession>
<keyword evidence="2" id="KW-0813">Transport</keyword>
<dbReference type="RefSeq" id="WP_204978587.1">
    <property type="nucleotide sequence ID" value="NZ_JBHTII010000001.1"/>
</dbReference>
<evidence type="ECO:0000256" key="2">
    <source>
        <dbReference type="ARBA" id="ARBA00022448"/>
    </source>
</evidence>
<sequence>MTAQRSRRRMLAAVGATAVAALALAGCAEGGGDETDDGNIEGETVTISGGITGIEAENMQKSFDAFTSETGVIVEYTGDKAFEGNIVTKVQGGDAPDIAIVPQPGLLKTLVGTGEVKEAPPEVEANVDENWSPDWKAYGTVDDVFYAAPMLANIKGYVWYSPASFEEWGIEVPTTWDELLEISATIAEETGGPSWCAGFESEAASGWPGTDWIEDLVLRQSGPEVYDQWVANEVKFTDPEIKEAFDAVGEILLNPEWVNAGYGNVASINSTAFADVAAKVADGSCPMTHQASFLSANFLDVQTAEGATPDVAPDGDVYAFVLPGYEAGAATIEVGGEFVTAFSDDAATQAVLEYMSTAAWADERVALGGNISANLNADPSLASSEFLTEAMTLLQDPNTTVRFDASDLMPSTVGAGSFWRGMVDWIDGKDTETVLSDIQAGYDN</sequence>
<dbReference type="Gene3D" id="3.40.190.10">
    <property type="entry name" value="Periplasmic binding protein-like II"/>
    <property type="match status" value="2"/>
</dbReference>
<comment type="similarity">
    <text evidence="1">Belongs to the bacterial solute-binding protein 1 family.</text>
</comment>
<dbReference type="PANTHER" id="PTHR43649">
    <property type="entry name" value="ARABINOSE-BINDING PROTEIN-RELATED"/>
    <property type="match status" value="1"/>
</dbReference>
<keyword evidence="5" id="KW-1185">Reference proteome</keyword>
<dbReference type="PROSITE" id="PS51318">
    <property type="entry name" value="TAT"/>
    <property type="match status" value="1"/>
</dbReference>
<evidence type="ECO:0000313" key="4">
    <source>
        <dbReference type="EMBL" id="MFD0790776.1"/>
    </source>
</evidence>
<feature type="signal peptide" evidence="3">
    <location>
        <begin position="1"/>
        <end position="25"/>
    </location>
</feature>
<dbReference type="Proteomes" id="UP001597055">
    <property type="component" value="Unassembled WGS sequence"/>
</dbReference>
<evidence type="ECO:0000313" key="5">
    <source>
        <dbReference type="Proteomes" id="UP001597055"/>
    </source>
</evidence>
<proteinExistence type="inferred from homology"/>
<dbReference type="PANTHER" id="PTHR43649:SF29">
    <property type="entry name" value="OSMOPROTECTIVE COMPOUNDS-BINDING PROTEIN GGTB"/>
    <property type="match status" value="1"/>
</dbReference>
<dbReference type="SUPFAM" id="SSF53850">
    <property type="entry name" value="Periplasmic binding protein-like II"/>
    <property type="match status" value="1"/>
</dbReference>
<gene>
    <name evidence="4" type="ORF">ACFQ0P_10215</name>
</gene>
<evidence type="ECO:0000256" key="3">
    <source>
        <dbReference type="SAM" id="SignalP"/>
    </source>
</evidence>
<comment type="caution">
    <text evidence="4">The sequence shown here is derived from an EMBL/GenBank/DDBJ whole genome shotgun (WGS) entry which is preliminary data.</text>
</comment>
<feature type="chain" id="PRO_5046282001" evidence="3">
    <location>
        <begin position="26"/>
        <end position="444"/>
    </location>
</feature>
<name>A0ABW3AJM9_9MICO</name>
<organism evidence="4 5">
    <name type="scientific">Microbacterium insulae</name>
    <dbReference type="NCBI Taxonomy" id="483014"/>
    <lineage>
        <taxon>Bacteria</taxon>
        <taxon>Bacillati</taxon>
        <taxon>Actinomycetota</taxon>
        <taxon>Actinomycetes</taxon>
        <taxon>Micrococcales</taxon>
        <taxon>Microbacteriaceae</taxon>
        <taxon>Microbacterium</taxon>
    </lineage>
</organism>
<dbReference type="InterPro" id="IPR050490">
    <property type="entry name" value="Bact_solute-bd_prot1"/>
</dbReference>
<reference evidence="5" key="1">
    <citation type="journal article" date="2019" name="Int. J. Syst. Evol. Microbiol.">
        <title>The Global Catalogue of Microorganisms (GCM) 10K type strain sequencing project: providing services to taxonomists for standard genome sequencing and annotation.</title>
        <authorList>
            <consortium name="The Broad Institute Genomics Platform"/>
            <consortium name="The Broad Institute Genome Sequencing Center for Infectious Disease"/>
            <person name="Wu L."/>
            <person name="Ma J."/>
        </authorList>
    </citation>
    <scope>NUCLEOTIDE SEQUENCE [LARGE SCALE GENOMIC DNA]</scope>
    <source>
        <strain evidence="5">CCUG 54523</strain>
    </source>
</reference>
<dbReference type="EMBL" id="JBHTII010000001">
    <property type="protein sequence ID" value="MFD0790776.1"/>
    <property type="molecule type" value="Genomic_DNA"/>
</dbReference>
<dbReference type="PROSITE" id="PS51257">
    <property type="entry name" value="PROKAR_LIPOPROTEIN"/>
    <property type="match status" value="1"/>
</dbReference>
<dbReference type="InterPro" id="IPR006311">
    <property type="entry name" value="TAT_signal"/>
</dbReference>
<protein>
    <submittedName>
        <fullName evidence="4">ABC transporter substrate-binding protein</fullName>
    </submittedName>
</protein>
<keyword evidence="3" id="KW-0732">Signal</keyword>